<dbReference type="AlphaFoldDB" id="A0A875RNB8"/>
<feature type="compositionally biased region" description="Basic and acidic residues" evidence="1">
    <location>
        <begin position="188"/>
        <end position="197"/>
    </location>
</feature>
<organism evidence="2 3">
    <name type="scientific">Eeniella nana</name>
    <name type="common">Yeast</name>
    <name type="synonym">Brettanomyces nanus</name>
    <dbReference type="NCBI Taxonomy" id="13502"/>
    <lineage>
        <taxon>Eukaryota</taxon>
        <taxon>Fungi</taxon>
        <taxon>Dikarya</taxon>
        <taxon>Ascomycota</taxon>
        <taxon>Saccharomycotina</taxon>
        <taxon>Pichiomycetes</taxon>
        <taxon>Pichiales</taxon>
        <taxon>Pichiaceae</taxon>
        <taxon>Brettanomyces</taxon>
    </lineage>
</organism>
<dbReference type="OrthoDB" id="4089784at2759"/>
<feature type="region of interest" description="Disordered" evidence="1">
    <location>
        <begin position="188"/>
        <end position="227"/>
    </location>
</feature>
<dbReference type="Pfam" id="PF08208">
    <property type="entry name" value="RNA_polI_A34"/>
    <property type="match status" value="1"/>
</dbReference>
<dbReference type="Gene3D" id="6.20.250.70">
    <property type="match status" value="1"/>
</dbReference>
<feature type="region of interest" description="Disordered" evidence="1">
    <location>
        <begin position="1"/>
        <end position="33"/>
    </location>
</feature>
<reference evidence="2" key="1">
    <citation type="submission" date="2020-10" db="EMBL/GenBank/DDBJ databases">
        <authorList>
            <person name="Roach M.J.R."/>
        </authorList>
    </citation>
    <scope>NUCLEOTIDE SEQUENCE</scope>
    <source>
        <strain evidence="2">CBS 1945</strain>
    </source>
</reference>
<proteinExistence type="predicted"/>
<dbReference type="PANTHER" id="PTHR28155">
    <property type="entry name" value="ACR243WP"/>
    <property type="match status" value="1"/>
</dbReference>
<dbReference type="InterPro" id="IPR053263">
    <property type="entry name" value="Euk_RPA34_RNAP_subunit"/>
</dbReference>
<sequence length="227" mass="26394">MAKHYLTPATVIESDSDDSLDDDSIENDEYEPPRSYVKVTGMKKVKELSDHHLKKNPNQQLWLLKIPKEIEVSKISSIPINSIGEPELFEVEGKQYKIGEDLTSINANNEKDQKYTLLQVAGSSSYKVQSDIKISRFFNVSQSVTFPEVNWSKVTTPKERVMPVEGLRMRHFPTGYYIRDYNEAKEPLIPEKKRTAEEVVVTEEEEPTRKHHKHKTEKKKKKHHHKH</sequence>
<gene>
    <name evidence="2" type="ORF">FOA43_000761</name>
</gene>
<evidence type="ECO:0000313" key="2">
    <source>
        <dbReference type="EMBL" id="QPG73450.1"/>
    </source>
</evidence>
<accession>A0A875RNB8</accession>
<dbReference type="Proteomes" id="UP000662931">
    <property type="component" value="Chromosome 1"/>
</dbReference>
<dbReference type="RefSeq" id="XP_038777015.1">
    <property type="nucleotide sequence ID" value="XM_038921087.1"/>
</dbReference>
<evidence type="ECO:0000256" key="1">
    <source>
        <dbReference type="SAM" id="MobiDB-lite"/>
    </source>
</evidence>
<dbReference type="GeneID" id="62194162"/>
<dbReference type="KEGG" id="bnn:FOA43_000761"/>
<keyword evidence="3" id="KW-1185">Reference proteome</keyword>
<name>A0A875RNB8_EENNA</name>
<dbReference type="PANTHER" id="PTHR28155:SF1">
    <property type="entry name" value="DNA-DIRECTED RNA POLYMERASE I SUBUNIT RPA34.5-DOMAIN-CONTAINING PROTEIN"/>
    <property type="match status" value="1"/>
</dbReference>
<feature type="compositionally biased region" description="Basic residues" evidence="1">
    <location>
        <begin position="209"/>
        <end position="227"/>
    </location>
</feature>
<dbReference type="EMBL" id="CP064812">
    <property type="protein sequence ID" value="QPG73450.1"/>
    <property type="molecule type" value="Genomic_DNA"/>
</dbReference>
<dbReference type="InterPro" id="IPR013240">
    <property type="entry name" value="DNA-dir_RNA_pol1_su_RPA34"/>
</dbReference>
<dbReference type="GO" id="GO:0006360">
    <property type="term" value="P:transcription by RNA polymerase I"/>
    <property type="evidence" value="ECO:0007669"/>
    <property type="project" value="InterPro"/>
</dbReference>
<evidence type="ECO:0000313" key="3">
    <source>
        <dbReference type="Proteomes" id="UP000662931"/>
    </source>
</evidence>
<feature type="compositionally biased region" description="Acidic residues" evidence="1">
    <location>
        <begin position="14"/>
        <end position="30"/>
    </location>
</feature>
<protein>
    <submittedName>
        <fullName evidence="2">Uncharacterized protein</fullName>
    </submittedName>
</protein>